<keyword evidence="1" id="KW-0732">Signal</keyword>
<evidence type="ECO:0000259" key="2">
    <source>
        <dbReference type="SMART" id="SM00499"/>
    </source>
</evidence>
<dbReference type="PROSITE" id="PS51257">
    <property type="entry name" value="PROKAR_LIPOPROTEIN"/>
    <property type="match status" value="1"/>
</dbReference>
<evidence type="ECO:0000256" key="1">
    <source>
        <dbReference type="SAM" id="SignalP"/>
    </source>
</evidence>
<protein>
    <recommendedName>
        <fullName evidence="2">Bifunctional inhibitor/plant lipid transfer protein/seed storage helical domain-containing protein</fullName>
    </recommendedName>
</protein>
<dbReference type="SMART" id="SM00499">
    <property type="entry name" value="AAI"/>
    <property type="match status" value="1"/>
</dbReference>
<proteinExistence type="predicted"/>
<dbReference type="KEGG" id="sita:101773500"/>
<gene>
    <name evidence="3" type="ORF">SETIT_9G330000v2</name>
</gene>
<feature type="domain" description="Bifunctional inhibitor/plant lipid transfer protein/seed storage helical" evidence="2">
    <location>
        <begin position="67"/>
        <end position="162"/>
    </location>
</feature>
<dbReference type="STRING" id="4555.A0A368SN85"/>
<feature type="signal peptide" evidence="1">
    <location>
        <begin position="1"/>
        <end position="29"/>
    </location>
</feature>
<dbReference type="InterPro" id="IPR016140">
    <property type="entry name" value="Bifunc_inhib/LTP/seed_store"/>
</dbReference>
<dbReference type="InterPro" id="IPR027923">
    <property type="entry name" value="Hydrophob_seed_dom"/>
</dbReference>
<dbReference type="InterPro" id="IPR051636">
    <property type="entry name" value="Plant_LTP/defense-related"/>
</dbReference>
<sequence>MAVARRNGSGAAVLALSQLLLLATHSAAACGGGYSPCTKPPPVPAPCPPIPRAPSGGGGGMGSQSRCPVNALKLGACASVLGGLLSLELGQQAGSAPSLSSPAQQQQPCCQLLGGLADLDAAVCLCTALRANVLGLVQLSIPVQLSVVVNSCGKNVPQGFQCPT</sequence>
<dbReference type="SUPFAM" id="SSF47699">
    <property type="entry name" value="Bifunctional inhibitor/lipid-transfer protein/seed storage 2S albumin"/>
    <property type="match status" value="1"/>
</dbReference>
<reference evidence="3" key="2">
    <citation type="submission" date="2015-07" db="EMBL/GenBank/DDBJ databases">
        <authorList>
            <person name="Noorani M."/>
        </authorList>
    </citation>
    <scope>NUCLEOTIDE SEQUENCE</scope>
    <source>
        <strain evidence="3">Yugu1</strain>
    </source>
</reference>
<dbReference type="PANTHER" id="PTHR31731">
    <property type="match status" value="1"/>
</dbReference>
<dbReference type="CDD" id="cd01958">
    <property type="entry name" value="HPS_like"/>
    <property type="match status" value="1"/>
</dbReference>
<organism evidence="3">
    <name type="scientific">Setaria italica</name>
    <name type="common">Foxtail millet</name>
    <name type="synonym">Panicum italicum</name>
    <dbReference type="NCBI Taxonomy" id="4555"/>
    <lineage>
        <taxon>Eukaryota</taxon>
        <taxon>Viridiplantae</taxon>
        <taxon>Streptophyta</taxon>
        <taxon>Embryophyta</taxon>
        <taxon>Tracheophyta</taxon>
        <taxon>Spermatophyta</taxon>
        <taxon>Magnoliopsida</taxon>
        <taxon>Liliopsida</taxon>
        <taxon>Poales</taxon>
        <taxon>Poaceae</taxon>
        <taxon>PACMAD clade</taxon>
        <taxon>Panicoideae</taxon>
        <taxon>Panicodae</taxon>
        <taxon>Paniceae</taxon>
        <taxon>Cenchrinae</taxon>
        <taxon>Setaria</taxon>
    </lineage>
</organism>
<dbReference type="Pfam" id="PF14547">
    <property type="entry name" value="Hydrophob_seed"/>
    <property type="match status" value="1"/>
</dbReference>
<reference evidence="3" key="1">
    <citation type="journal article" date="2012" name="Nat. Biotechnol.">
        <title>Reference genome sequence of the model plant Setaria.</title>
        <authorList>
            <person name="Bennetzen J.L."/>
            <person name="Schmutz J."/>
            <person name="Wang H."/>
            <person name="Percifield R."/>
            <person name="Hawkins J."/>
            <person name="Pontaroli A.C."/>
            <person name="Estep M."/>
            <person name="Feng L."/>
            <person name="Vaughn J.N."/>
            <person name="Grimwood J."/>
            <person name="Jenkins J."/>
            <person name="Barry K."/>
            <person name="Lindquist E."/>
            <person name="Hellsten U."/>
            <person name="Deshpande S."/>
            <person name="Wang X."/>
            <person name="Wu X."/>
            <person name="Mitros T."/>
            <person name="Triplett J."/>
            <person name="Yang X."/>
            <person name="Ye C.Y."/>
            <person name="Mauro-Herrera M."/>
            <person name="Wang L."/>
            <person name="Li P."/>
            <person name="Sharma M."/>
            <person name="Sharma R."/>
            <person name="Ronald P.C."/>
            <person name="Panaud O."/>
            <person name="Kellogg E.A."/>
            <person name="Brutnell T.P."/>
            <person name="Doust A.N."/>
            <person name="Tuskan G.A."/>
            <person name="Rokhsar D."/>
            <person name="Devos K.M."/>
        </authorList>
    </citation>
    <scope>NUCLEOTIDE SEQUENCE [LARGE SCALE GENOMIC DNA]</scope>
    <source>
        <strain evidence="3">Yugu1</strain>
    </source>
</reference>
<dbReference type="Gene3D" id="1.10.110.10">
    <property type="entry name" value="Plant lipid-transfer and hydrophobic proteins"/>
    <property type="match status" value="1"/>
</dbReference>
<dbReference type="EMBL" id="CM003536">
    <property type="protein sequence ID" value="RCV43885.1"/>
    <property type="molecule type" value="Genomic_DNA"/>
</dbReference>
<evidence type="ECO:0000313" key="3">
    <source>
        <dbReference type="EMBL" id="RCV43885.1"/>
    </source>
</evidence>
<name>A0A368SN85_SETIT</name>
<dbReference type="AlphaFoldDB" id="A0A368SN85"/>
<feature type="chain" id="PRO_5016817999" description="Bifunctional inhibitor/plant lipid transfer protein/seed storage helical domain-containing protein" evidence="1">
    <location>
        <begin position="30"/>
        <end position="164"/>
    </location>
</feature>
<dbReference type="OrthoDB" id="696558at2759"/>
<accession>A0A368SN85</accession>
<dbReference type="InterPro" id="IPR036312">
    <property type="entry name" value="Bifun_inhib/LTP/seed_sf"/>
</dbReference>